<dbReference type="AlphaFoldDB" id="A0A4C1TSU8"/>
<dbReference type="EMBL" id="BGZK01000084">
    <property type="protein sequence ID" value="GBP17075.1"/>
    <property type="molecule type" value="Genomic_DNA"/>
</dbReference>
<evidence type="ECO:0000313" key="2">
    <source>
        <dbReference type="EMBL" id="GBP17075.1"/>
    </source>
</evidence>
<proteinExistence type="predicted"/>
<gene>
    <name evidence="2" type="ORF">EVAR_8141_1</name>
</gene>
<dbReference type="Proteomes" id="UP000299102">
    <property type="component" value="Unassembled WGS sequence"/>
</dbReference>
<keyword evidence="3" id="KW-1185">Reference proteome</keyword>
<accession>A0A4C1TSU8</accession>
<evidence type="ECO:0000256" key="1">
    <source>
        <dbReference type="SAM" id="MobiDB-lite"/>
    </source>
</evidence>
<reference evidence="2 3" key="1">
    <citation type="journal article" date="2019" name="Commun. Biol.">
        <title>The bagworm genome reveals a unique fibroin gene that provides high tensile strength.</title>
        <authorList>
            <person name="Kono N."/>
            <person name="Nakamura H."/>
            <person name="Ohtoshi R."/>
            <person name="Tomita M."/>
            <person name="Numata K."/>
            <person name="Arakawa K."/>
        </authorList>
    </citation>
    <scope>NUCLEOTIDE SEQUENCE [LARGE SCALE GENOMIC DNA]</scope>
</reference>
<sequence>MSVRKGNSENSFSCTGSTARHLGAVPCSTKLCAVSTGWDSAKGGAGADGVFVGTCAAGPPSATNICPPFRNRTAQRTPPIQRILHPHSVYLSAATSKGGDKKYYVNVISEHYSQLP</sequence>
<comment type="caution">
    <text evidence="2">The sequence shown here is derived from an EMBL/GenBank/DDBJ whole genome shotgun (WGS) entry which is preliminary data.</text>
</comment>
<organism evidence="2 3">
    <name type="scientific">Eumeta variegata</name>
    <name type="common">Bagworm moth</name>
    <name type="synonym">Eumeta japonica</name>
    <dbReference type="NCBI Taxonomy" id="151549"/>
    <lineage>
        <taxon>Eukaryota</taxon>
        <taxon>Metazoa</taxon>
        <taxon>Ecdysozoa</taxon>
        <taxon>Arthropoda</taxon>
        <taxon>Hexapoda</taxon>
        <taxon>Insecta</taxon>
        <taxon>Pterygota</taxon>
        <taxon>Neoptera</taxon>
        <taxon>Endopterygota</taxon>
        <taxon>Lepidoptera</taxon>
        <taxon>Glossata</taxon>
        <taxon>Ditrysia</taxon>
        <taxon>Tineoidea</taxon>
        <taxon>Psychidae</taxon>
        <taxon>Oiketicinae</taxon>
        <taxon>Eumeta</taxon>
    </lineage>
</organism>
<evidence type="ECO:0000313" key="3">
    <source>
        <dbReference type="Proteomes" id="UP000299102"/>
    </source>
</evidence>
<feature type="compositionally biased region" description="Polar residues" evidence="1">
    <location>
        <begin position="8"/>
        <end position="18"/>
    </location>
</feature>
<feature type="region of interest" description="Disordered" evidence="1">
    <location>
        <begin position="1"/>
        <end position="20"/>
    </location>
</feature>
<name>A0A4C1TSU8_EUMVA</name>
<protein>
    <submittedName>
        <fullName evidence="2">Uncharacterized protein</fullName>
    </submittedName>
</protein>